<evidence type="ECO:0000313" key="1">
    <source>
        <dbReference type="EMBL" id="GAO14621.1"/>
    </source>
</evidence>
<organism evidence="1 2">
    <name type="scientific">Ustilaginoidea virens</name>
    <name type="common">Rice false smut fungus</name>
    <name type="synonym">Villosiclava virens</name>
    <dbReference type="NCBI Taxonomy" id="1159556"/>
    <lineage>
        <taxon>Eukaryota</taxon>
        <taxon>Fungi</taxon>
        <taxon>Dikarya</taxon>
        <taxon>Ascomycota</taxon>
        <taxon>Pezizomycotina</taxon>
        <taxon>Sordariomycetes</taxon>
        <taxon>Hypocreomycetidae</taxon>
        <taxon>Hypocreales</taxon>
        <taxon>Clavicipitaceae</taxon>
        <taxon>Ustilaginoidea</taxon>
    </lineage>
</organism>
<proteinExistence type="predicted"/>
<reference evidence="2" key="1">
    <citation type="journal article" date="2016" name="Genome Announc.">
        <title>Genome sequence of Ustilaginoidea virens IPU010, a rice pathogenic fungus causing false smut.</title>
        <authorList>
            <person name="Kumagai T."/>
            <person name="Ishii T."/>
            <person name="Terai G."/>
            <person name="Umemura M."/>
            <person name="Machida M."/>
            <person name="Asai K."/>
        </authorList>
    </citation>
    <scope>NUCLEOTIDE SEQUENCE [LARGE SCALE GENOMIC DNA]</scope>
    <source>
        <strain evidence="2">IPU010</strain>
    </source>
</reference>
<dbReference type="Proteomes" id="UP000054053">
    <property type="component" value="Unassembled WGS sequence"/>
</dbReference>
<sequence>MSRDVGVPTLLAGFGIHLMAPRRETLVSGQPPALVPGGA</sequence>
<dbReference type="AlphaFoldDB" id="A0A1B5KX92"/>
<accession>A0A1B5KX92</accession>
<protein>
    <submittedName>
        <fullName evidence="1">Uncharacterized protein</fullName>
    </submittedName>
</protein>
<comment type="caution">
    <text evidence="1">The sequence shown here is derived from an EMBL/GenBank/DDBJ whole genome shotgun (WGS) entry which is preliminary data.</text>
</comment>
<dbReference type="EMBL" id="BBTG02000003">
    <property type="protein sequence ID" value="GAO14621.1"/>
    <property type="molecule type" value="Genomic_DNA"/>
</dbReference>
<gene>
    <name evidence="1" type="ORF">UVI_02009270</name>
</gene>
<name>A0A1B5KX92_USTVR</name>
<evidence type="ECO:0000313" key="2">
    <source>
        <dbReference type="Proteomes" id="UP000054053"/>
    </source>
</evidence>